<comment type="subcellular location">
    <subcellularLocation>
        <location evidence="1">Cell membrane</location>
        <topology evidence="1">Multi-pass membrane protein</topology>
    </subcellularLocation>
</comment>
<feature type="transmembrane region" description="Helical" evidence="6">
    <location>
        <begin position="630"/>
        <end position="654"/>
    </location>
</feature>
<dbReference type="Pfam" id="PF03176">
    <property type="entry name" value="MMPL"/>
    <property type="match status" value="2"/>
</dbReference>
<dbReference type="PANTHER" id="PTHR33406">
    <property type="entry name" value="MEMBRANE PROTEIN MJ1562-RELATED"/>
    <property type="match status" value="1"/>
</dbReference>
<evidence type="ECO:0000256" key="4">
    <source>
        <dbReference type="ARBA" id="ARBA00022989"/>
    </source>
</evidence>
<feature type="transmembrane region" description="Helical" evidence="6">
    <location>
        <begin position="519"/>
        <end position="537"/>
    </location>
</feature>
<evidence type="ECO:0000259" key="7">
    <source>
        <dbReference type="Pfam" id="PF03176"/>
    </source>
</evidence>
<comment type="caution">
    <text evidence="8">The sequence shown here is derived from an EMBL/GenBank/DDBJ whole genome shotgun (WGS) entry which is preliminary data.</text>
</comment>
<keyword evidence="9" id="KW-1185">Reference proteome</keyword>
<keyword evidence="5 6" id="KW-0472">Membrane</keyword>
<dbReference type="GO" id="GO:0005886">
    <property type="term" value="C:plasma membrane"/>
    <property type="evidence" value="ECO:0007669"/>
    <property type="project" value="UniProtKB-SubCell"/>
</dbReference>
<dbReference type="Gene3D" id="1.20.1640.10">
    <property type="entry name" value="Multidrug efflux transporter AcrB transmembrane domain"/>
    <property type="match status" value="2"/>
</dbReference>
<sequence>MRAARWSAEHPWRAILAWIAFVAFAVGLAVAIPTNNTTDADYRVGESGRADAMVHDADLVQADTENVLITARSGSLESSAAESAAEDVVAAAGEADHVAEVGDPQWNADRSALLVPIELAGDTDEVDDLQRAVDGVAAEHDGLDIRQAGDVSLDAAINERVGDDLSAAETTSVPVTLVLMLIAFGALVAAGIPVLLAASSVAATIGLMAPLSHLIPSDDTTASMIVLIGMAVGVDYSLFYLKREREERAKGHRTLDAVEIAAQTSGHSILVSGGAVIAAMAGLFLVADPTFNSLAIGSILVVAVAVLGSITVLPALLVKLGRWSDRPRVPLLWRLNRRVGQGGISRRLLGPVVRHPLVALVLASGVIVGLAIPALGMKTHSGTLDTLPTSVPAVQTVKDISKSFPADEGASATVVVRGDAGEGAQVQAALERLSSDAVDTGHFVASGRGVQTSDDGTTSLLVLGMPYDETDERVDDALRELRGELVPAALGDLADAPGIEHAVGGGAAASLDFADKQSGRLGLVIGFVLVLTMLIMVTTFRSVALAGISTVLNLASVGAAFGVLTLVFQHGWFSGSLDFTSPGFVIDWIPLFVLVVLIGLSMDYHVFVLSRVREHVQHGLPTRLAVQRGIADTAGVVTSAAAVMVSVFAIFATLSMLEMKMLGVGLSAAILLDATLIRLVILPAVLVLLGDHVWWPWRPSRPRGEPVVEREPAYAVSAR</sequence>
<feature type="transmembrane region" description="Helical" evidence="6">
    <location>
        <begin position="666"/>
        <end position="689"/>
    </location>
</feature>
<dbReference type="InterPro" id="IPR050545">
    <property type="entry name" value="Mycobact_MmpL"/>
</dbReference>
<dbReference type="EMBL" id="JACHWR010000001">
    <property type="protein sequence ID" value="MBB3040482.1"/>
    <property type="molecule type" value="Genomic_DNA"/>
</dbReference>
<evidence type="ECO:0000256" key="1">
    <source>
        <dbReference type="ARBA" id="ARBA00004651"/>
    </source>
</evidence>
<feature type="transmembrane region" description="Helical" evidence="6">
    <location>
        <begin position="544"/>
        <end position="568"/>
    </location>
</feature>
<keyword evidence="2" id="KW-1003">Cell membrane</keyword>
<gene>
    <name evidence="8" type="ORF">FHU40_000283</name>
</gene>
<evidence type="ECO:0000256" key="3">
    <source>
        <dbReference type="ARBA" id="ARBA00022692"/>
    </source>
</evidence>
<evidence type="ECO:0000256" key="6">
    <source>
        <dbReference type="SAM" id="Phobius"/>
    </source>
</evidence>
<dbReference type="PANTHER" id="PTHR33406:SF13">
    <property type="entry name" value="MEMBRANE PROTEIN YDFJ"/>
    <property type="match status" value="1"/>
</dbReference>
<evidence type="ECO:0000313" key="9">
    <source>
        <dbReference type="Proteomes" id="UP000589626"/>
    </source>
</evidence>
<dbReference type="Proteomes" id="UP000589626">
    <property type="component" value="Unassembled WGS sequence"/>
</dbReference>
<protein>
    <submittedName>
        <fullName evidence="8">RND superfamily putative drug exporter</fullName>
    </submittedName>
</protein>
<proteinExistence type="predicted"/>
<feature type="transmembrane region" description="Helical" evidence="6">
    <location>
        <begin position="588"/>
        <end position="609"/>
    </location>
</feature>
<evidence type="ECO:0000256" key="2">
    <source>
        <dbReference type="ARBA" id="ARBA00022475"/>
    </source>
</evidence>
<feature type="transmembrane region" description="Helical" evidence="6">
    <location>
        <begin position="357"/>
        <end position="376"/>
    </location>
</feature>
<dbReference type="SUPFAM" id="SSF82866">
    <property type="entry name" value="Multidrug efflux transporter AcrB transmembrane domain"/>
    <property type="match status" value="2"/>
</dbReference>
<accession>A0A7W4VSC2</accession>
<feature type="transmembrane region" description="Helical" evidence="6">
    <location>
        <begin position="12"/>
        <end position="33"/>
    </location>
</feature>
<organism evidence="8 9">
    <name type="scientific">Nocardioides soli</name>
    <dbReference type="NCBI Taxonomy" id="1036020"/>
    <lineage>
        <taxon>Bacteria</taxon>
        <taxon>Bacillati</taxon>
        <taxon>Actinomycetota</taxon>
        <taxon>Actinomycetes</taxon>
        <taxon>Propionibacteriales</taxon>
        <taxon>Nocardioidaceae</taxon>
        <taxon>Nocardioides</taxon>
    </lineage>
</organism>
<evidence type="ECO:0000256" key="5">
    <source>
        <dbReference type="ARBA" id="ARBA00023136"/>
    </source>
</evidence>
<dbReference type="RefSeq" id="WP_183590510.1">
    <property type="nucleotide sequence ID" value="NZ_JACHWR010000001.1"/>
</dbReference>
<reference evidence="8 9" key="1">
    <citation type="submission" date="2020-08" db="EMBL/GenBank/DDBJ databases">
        <title>Sequencing the genomes of 1000 actinobacteria strains.</title>
        <authorList>
            <person name="Klenk H.-P."/>
        </authorList>
    </citation>
    <scope>NUCLEOTIDE SEQUENCE [LARGE SCALE GENOMIC DNA]</scope>
    <source>
        <strain evidence="8 9">DSM 105498</strain>
    </source>
</reference>
<name>A0A7W4VSC2_9ACTN</name>
<feature type="domain" description="Membrane transport protein MMPL" evidence="7">
    <location>
        <begin position="387"/>
        <end position="701"/>
    </location>
</feature>
<keyword evidence="3 6" id="KW-0812">Transmembrane</keyword>
<evidence type="ECO:0000313" key="8">
    <source>
        <dbReference type="EMBL" id="MBB3040482.1"/>
    </source>
</evidence>
<feature type="transmembrane region" description="Helical" evidence="6">
    <location>
        <begin position="293"/>
        <end position="318"/>
    </location>
</feature>
<feature type="transmembrane region" description="Helical" evidence="6">
    <location>
        <begin position="269"/>
        <end position="287"/>
    </location>
</feature>
<feature type="transmembrane region" description="Helical" evidence="6">
    <location>
        <begin position="221"/>
        <end position="241"/>
    </location>
</feature>
<keyword evidence="4 6" id="KW-1133">Transmembrane helix</keyword>
<dbReference type="InterPro" id="IPR004869">
    <property type="entry name" value="MMPL_dom"/>
</dbReference>
<feature type="domain" description="Membrane transport protein MMPL" evidence="7">
    <location>
        <begin position="59"/>
        <end position="337"/>
    </location>
</feature>
<feature type="transmembrane region" description="Helical" evidence="6">
    <location>
        <begin position="177"/>
        <end position="209"/>
    </location>
</feature>
<dbReference type="AlphaFoldDB" id="A0A7W4VSC2"/>